<proteinExistence type="predicted"/>
<evidence type="ECO:0008006" key="4">
    <source>
        <dbReference type="Google" id="ProtNLM"/>
    </source>
</evidence>
<dbReference type="Pfam" id="PF09923">
    <property type="entry name" value="DUF2155"/>
    <property type="match status" value="1"/>
</dbReference>
<dbReference type="Proteomes" id="UP000184085">
    <property type="component" value="Unassembled WGS sequence"/>
</dbReference>
<evidence type="ECO:0000313" key="2">
    <source>
        <dbReference type="EMBL" id="SCM68014.1"/>
    </source>
</evidence>
<accession>A0A1M4N1X8</accession>
<evidence type="ECO:0000256" key="1">
    <source>
        <dbReference type="SAM" id="SignalP"/>
    </source>
</evidence>
<dbReference type="InterPro" id="IPR019225">
    <property type="entry name" value="DUF2155"/>
</dbReference>
<reference evidence="3" key="1">
    <citation type="submission" date="2016-09" db="EMBL/GenBank/DDBJ databases">
        <authorList>
            <person name="Wibberg D."/>
        </authorList>
    </citation>
    <scope>NUCLEOTIDE SEQUENCE [LARGE SCALE GENOMIC DNA]</scope>
</reference>
<sequence length="127" mass="13253">MIRYAAALLMAVSLPAAAQEATTRGTGALLRGLDKITGAVTDLEIETGGYARLGRVTIALGECRYPPDDPAGEGYAFLSIAEQDGASVFQGWMVASSPALNPVDHARYDVWVLRCTTADGSSSSGTE</sequence>
<keyword evidence="3" id="KW-1185">Reference proteome</keyword>
<protein>
    <recommendedName>
        <fullName evidence="4">Secreted protein</fullName>
    </recommendedName>
</protein>
<feature type="signal peptide" evidence="1">
    <location>
        <begin position="1"/>
        <end position="18"/>
    </location>
</feature>
<dbReference type="RefSeq" id="WP_245780457.1">
    <property type="nucleotide sequence ID" value="NZ_FMJB01000050.1"/>
</dbReference>
<evidence type="ECO:0000313" key="3">
    <source>
        <dbReference type="Proteomes" id="UP000184085"/>
    </source>
</evidence>
<organism evidence="2 3">
    <name type="scientific">Donghicola eburneus</name>
    <dbReference type="NCBI Taxonomy" id="393278"/>
    <lineage>
        <taxon>Bacteria</taxon>
        <taxon>Pseudomonadati</taxon>
        <taxon>Pseudomonadota</taxon>
        <taxon>Alphaproteobacteria</taxon>
        <taxon>Rhodobacterales</taxon>
        <taxon>Roseobacteraceae</taxon>
        <taxon>Donghicola</taxon>
    </lineage>
</organism>
<dbReference type="EMBL" id="FMJB01000050">
    <property type="protein sequence ID" value="SCM68014.1"/>
    <property type="molecule type" value="Genomic_DNA"/>
</dbReference>
<feature type="chain" id="PRO_5009906710" description="Secreted protein" evidence="1">
    <location>
        <begin position="19"/>
        <end position="127"/>
    </location>
</feature>
<name>A0A1M4N1X8_9RHOB</name>
<gene>
    <name evidence="2" type="ORF">KARMA_2222</name>
</gene>
<keyword evidence="1" id="KW-0732">Signal</keyword>
<dbReference type="AlphaFoldDB" id="A0A1M4N1X8"/>